<evidence type="ECO:0000313" key="2">
    <source>
        <dbReference type="EMBL" id="AZQ55798.1"/>
    </source>
</evidence>
<protein>
    <submittedName>
        <fullName evidence="2">Uncharacterized protein</fullName>
    </submittedName>
</protein>
<evidence type="ECO:0000313" key="3">
    <source>
        <dbReference type="Proteomes" id="UP000277191"/>
    </source>
</evidence>
<dbReference type="AlphaFoldDB" id="A0A3Q9FDM5"/>
<dbReference type="EMBL" id="CP034547">
    <property type="protein sequence ID" value="AZQ55798.1"/>
    <property type="molecule type" value="Genomic_DNA"/>
</dbReference>
<sequence length="98" mass="10194">MKIAHVGSRGRNGFLMIAIDAGTMRGIALQPSPLVRQRNDGIAAGGNHVIDVGLHVCHLLGDDDLRRGVDALATTCAASPPARPTAARRGTARQSSCL</sequence>
<proteinExistence type="predicted"/>
<feature type="region of interest" description="Disordered" evidence="1">
    <location>
        <begin position="78"/>
        <end position="98"/>
    </location>
</feature>
<dbReference type="RefSeq" id="WP_126368983.1">
    <property type="nucleotide sequence ID" value="NZ_CP034547.1"/>
</dbReference>
<evidence type="ECO:0000256" key="1">
    <source>
        <dbReference type="SAM" id="MobiDB-lite"/>
    </source>
</evidence>
<name>A0A3Q9FDM5_9BURK</name>
<accession>A0A3Q9FDM5</accession>
<organism evidence="2 3">
    <name type="scientific">Burkholderia cenocepacia</name>
    <dbReference type="NCBI Taxonomy" id="95486"/>
    <lineage>
        <taxon>Bacteria</taxon>
        <taxon>Pseudomonadati</taxon>
        <taxon>Pseudomonadota</taxon>
        <taxon>Betaproteobacteria</taxon>
        <taxon>Burkholderiales</taxon>
        <taxon>Burkholderiaceae</taxon>
        <taxon>Burkholderia</taxon>
        <taxon>Burkholderia cepacia complex</taxon>
    </lineage>
</organism>
<dbReference type="Proteomes" id="UP000277191">
    <property type="component" value="Chromosome 3"/>
</dbReference>
<gene>
    <name evidence="2" type="ORF">D5R55_33870</name>
</gene>
<reference evidence="2 3" key="1">
    <citation type="submission" date="2018-12" db="EMBL/GenBank/DDBJ databases">
        <title>Cadmium resistance mechanism in endophytic bacteria Burkholderia cenocepacia YG-3.</title>
        <authorList>
            <person name="Zhang X."/>
            <person name="Wang X."/>
            <person name="Zhu Y."/>
        </authorList>
    </citation>
    <scope>NUCLEOTIDE SEQUENCE [LARGE SCALE GENOMIC DNA]</scope>
    <source>
        <strain evidence="2 3">YG-3</strain>
    </source>
</reference>